<feature type="signal peptide" evidence="1">
    <location>
        <begin position="1"/>
        <end position="17"/>
    </location>
</feature>
<protein>
    <submittedName>
        <fullName evidence="2">Uncharacterized protein</fullName>
    </submittedName>
</protein>
<sequence length="136" mass="13877">MHFTTPLLTLLASTSLAAVLPRSGLGSWAVTINKASYANGYKSLDISAVYTSDSYPDGISSSCSTVKPSAADPEQPRTCSAGFEASYDGSSVSLQQTVELPINATVFGSGPIKLTTSGAGRIYTGSATVEVTSATA</sequence>
<organism evidence="2 3">
    <name type="scientific">Setomelanomma holmii</name>
    <dbReference type="NCBI Taxonomy" id="210430"/>
    <lineage>
        <taxon>Eukaryota</taxon>
        <taxon>Fungi</taxon>
        <taxon>Dikarya</taxon>
        <taxon>Ascomycota</taxon>
        <taxon>Pezizomycotina</taxon>
        <taxon>Dothideomycetes</taxon>
        <taxon>Pleosporomycetidae</taxon>
        <taxon>Pleosporales</taxon>
        <taxon>Pleosporineae</taxon>
        <taxon>Phaeosphaeriaceae</taxon>
        <taxon>Setomelanomma</taxon>
    </lineage>
</organism>
<evidence type="ECO:0000313" key="3">
    <source>
        <dbReference type="Proteomes" id="UP000799777"/>
    </source>
</evidence>
<keyword evidence="1" id="KW-0732">Signal</keyword>
<dbReference type="Proteomes" id="UP000799777">
    <property type="component" value="Unassembled WGS sequence"/>
</dbReference>
<evidence type="ECO:0000256" key="1">
    <source>
        <dbReference type="SAM" id="SignalP"/>
    </source>
</evidence>
<evidence type="ECO:0000313" key="2">
    <source>
        <dbReference type="EMBL" id="KAF2024908.1"/>
    </source>
</evidence>
<reference evidence="2" key="1">
    <citation type="journal article" date="2020" name="Stud. Mycol.">
        <title>101 Dothideomycetes genomes: a test case for predicting lifestyles and emergence of pathogens.</title>
        <authorList>
            <person name="Haridas S."/>
            <person name="Albert R."/>
            <person name="Binder M."/>
            <person name="Bloem J."/>
            <person name="Labutti K."/>
            <person name="Salamov A."/>
            <person name="Andreopoulos B."/>
            <person name="Baker S."/>
            <person name="Barry K."/>
            <person name="Bills G."/>
            <person name="Bluhm B."/>
            <person name="Cannon C."/>
            <person name="Castanera R."/>
            <person name="Culley D."/>
            <person name="Daum C."/>
            <person name="Ezra D."/>
            <person name="Gonzalez J."/>
            <person name="Henrissat B."/>
            <person name="Kuo A."/>
            <person name="Liang C."/>
            <person name="Lipzen A."/>
            <person name="Lutzoni F."/>
            <person name="Magnuson J."/>
            <person name="Mondo S."/>
            <person name="Nolan M."/>
            <person name="Ohm R."/>
            <person name="Pangilinan J."/>
            <person name="Park H.-J."/>
            <person name="Ramirez L."/>
            <person name="Alfaro M."/>
            <person name="Sun H."/>
            <person name="Tritt A."/>
            <person name="Yoshinaga Y."/>
            <person name="Zwiers L.-H."/>
            <person name="Turgeon B."/>
            <person name="Goodwin S."/>
            <person name="Spatafora J."/>
            <person name="Crous P."/>
            <person name="Grigoriev I."/>
        </authorList>
    </citation>
    <scope>NUCLEOTIDE SEQUENCE</scope>
    <source>
        <strain evidence="2">CBS 110217</strain>
    </source>
</reference>
<dbReference type="OrthoDB" id="3798738at2759"/>
<dbReference type="AlphaFoldDB" id="A0A9P4GYB9"/>
<feature type="chain" id="PRO_5040517034" evidence="1">
    <location>
        <begin position="18"/>
        <end position="136"/>
    </location>
</feature>
<accession>A0A9P4GYB9</accession>
<name>A0A9P4GYB9_9PLEO</name>
<keyword evidence="3" id="KW-1185">Reference proteome</keyword>
<dbReference type="EMBL" id="ML978280">
    <property type="protein sequence ID" value="KAF2024908.1"/>
    <property type="molecule type" value="Genomic_DNA"/>
</dbReference>
<comment type="caution">
    <text evidence="2">The sequence shown here is derived from an EMBL/GenBank/DDBJ whole genome shotgun (WGS) entry which is preliminary data.</text>
</comment>
<gene>
    <name evidence="2" type="ORF">EK21DRAFT_93677</name>
</gene>
<proteinExistence type="predicted"/>